<feature type="domain" description="Major facilitator superfamily (MFS) profile" evidence="9">
    <location>
        <begin position="23"/>
        <end position="411"/>
    </location>
</feature>
<dbReference type="NCBIfam" id="TIGR00710">
    <property type="entry name" value="efflux_Bcr_CflA"/>
    <property type="match status" value="1"/>
</dbReference>
<accession>A0A6S6QW92</accession>
<feature type="transmembrane region" description="Helical" evidence="8">
    <location>
        <begin position="119"/>
        <end position="136"/>
    </location>
</feature>
<gene>
    <name evidence="10" type="ORF">IZ6_20560</name>
</gene>
<feature type="transmembrane region" description="Helical" evidence="8">
    <location>
        <begin position="60"/>
        <end position="78"/>
    </location>
</feature>
<evidence type="ECO:0000256" key="1">
    <source>
        <dbReference type="ARBA" id="ARBA00004651"/>
    </source>
</evidence>
<dbReference type="Pfam" id="PF07690">
    <property type="entry name" value="MFS_1"/>
    <property type="match status" value="1"/>
</dbReference>
<evidence type="ECO:0000256" key="3">
    <source>
        <dbReference type="ARBA" id="ARBA00022448"/>
    </source>
</evidence>
<feature type="transmembrane region" description="Helical" evidence="8">
    <location>
        <begin position="319"/>
        <end position="340"/>
    </location>
</feature>
<evidence type="ECO:0000256" key="6">
    <source>
        <dbReference type="ARBA" id="ARBA00022989"/>
    </source>
</evidence>
<dbReference type="CDD" id="cd17320">
    <property type="entry name" value="MFS_MdfA_MDR_like"/>
    <property type="match status" value="1"/>
</dbReference>
<proteinExistence type="inferred from homology"/>
<organism evidence="10 11">
    <name type="scientific">Terrihabitans soli</name>
    <dbReference type="NCBI Taxonomy" id="708113"/>
    <lineage>
        <taxon>Bacteria</taxon>
        <taxon>Pseudomonadati</taxon>
        <taxon>Pseudomonadota</taxon>
        <taxon>Alphaproteobacteria</taxon>
        <taxon>Hyphomicrobiales</taxon>
        <taxon>Terrihabitans</taxon>
    </lineage>
</organism>
<feature type="transmembrane region" description="Helical" evidence="8">
    <location>
        <begin position="176"/>
        <end position="196"/>
    </location>
</feature>
<keyword evidence="6 8" id="KW-1133">Transmembrane helix</keyword>
<dbReference type="AlphaFoldDB" id="A0A6S6QW92"/>
<dbReference type="EMBL" id="AP023361">
    <property type="protein sequence ID" value="BCJ91321.1"/>
    <property type="molecule type" value="Genomic_DNA"/>
</dbReference>
<dbReference type="InterPro" id="IPR036259">
    <property type="entry name" value="MFS_trans_sf"/>
</dbReference>
<feature type="transmembrane region" description="Helical" evidence="8">
    <location>
        <begin position="20"/>
        <end position="40"/>
    </location>
</feature>
<evidence type="ECO:0000256" key="8">
    <source>
        <dbReference type="RuleBase" id="RU365088"/>
    </source>
</evidence>
<evidence type="ECO:0000256" key="7">
    <source>
        <dbReference type="ARBA" id="ARBA00023136"/>
    </source>
</evidence>
<keyword evidence="7 8" id="KW-0472">Membrane</keyword>
<dbReference type="GO" id="GO:0005886">
    <property type="term" value="C:plasma membrane"/>
    <property type="evidence" value="ECO:0007669"/>
    <property type="project" value="UniProtKB-SubCell"/>
</dbReference>
<dbReference type="KEGG" id="tso:IZ6_20560"/>
<dbReference type="GO" id="GO:0042910">
    <property type="term" value="F:xenobiotic transmembrane transporter activity"/>
    <property type="evidence" value="ECO:0007669"/>
    <property type="project" value="InterPro"/>
</dbReference>
<protein>
    <recommendedName>
        <fullName evidence="8">Bcr/CflA family efflux transporter</fullName>
    </recommendedName>
</protein>
<evidence type="ECO:0000256" key="4">
    <source>
        <dbReference type="ARBA" id="ARBA00022475"/>
    </source>
</evidence>
<dbReference type="InterPro" id="IPR020846">
    <property type="entry name" value="MFS_dom"/>
</dbReference>
<keyword evidence="3 8" id="KW-0813">Transport</keyword>
<dbReference type="InterPro" id="IPR004812">
    <property type="entry name" value="Efflux_drug-R_Bcr/CmlA"/>
</dbReference>
<dbReference type="RefSeq" id="WP_225873890.1">
    <property type="nucleotide sequence ID" value="NZ_AP023361.1"/>
</dbReference>
<dbReference type="GO" id="GO:1990961">
    <property type="term" value="P:xenobiotic detoxification by transmembrane export across the plasma membrane"/>
    <property type="evidence" value="ECO:0007669"/>
    <property type="project" value="InterPro"/>
</dbReference>
<feature type="transmembrane region" description="Helical" evidence="8">
    <location>
        <begin position="385"/>
        <end position="403"/>
    </location>
</feature>
<evidence type="ECO:0000313" key="10">
    <source>
        <dbReference type="EMBL" id="BCJ91321.1"/>
    </source>
</evidence>
<feature type="transmembrane region" description="Helical" evidence="8">
    <location>
        <begin position="148"/>
        <end position="170"/>
    </location>
</feature>
<keyword evidence="11" id="KW-1185">Reference proteome</keyword>
<dbReference type="PANTHER" id="PTHR23502:SF132">
    <property type="entry name" value="POLYAMINE TRANSPORTER 2-RELATED"/>
    <property type="match status" value="1"/>
</dbReference>
<feature type="transmembrane region" description="Helical" evidence="8">
    <location>
        <begin position="352"/>
        <end position="373"/>
    </location>
</feature>
<dbReference type="SUPFAM" id="SSF103473">
    <property type="entry name" value="MFS general substrate transporter"/>
    <property type="match status" value="1"/>
</dbReference>
<evidence type="ECO:0000256" key="2">
    <source>
        <dbReference type="ARBA" id="ARBA00006236"/>
    </source>
</evidence>
<keyword evidence="8" id="KW-0997">Cell inner membrane</keyword>
<sequence>MKPLSYSETPDASRHPGMTFRMFVLFVAAIMAMNAVSIDSMLPALPEIGRTLGITEANEAQWVITAYLLGFGGAQIIYGPLADRFGRKPVLLFGIAVYAAASLWAGLSTSLETMMAARVVQGIGAAATRVLAVTIVRDCYSGATMARVMSLTFIVFLAAPIIAPSIGQAIMLFVSWHWIFGLLAIYGVWTLIWGWRKLPETLHPQDRMPLSPRAIGHALWLVVTTRMSIFYILAVTLIFGALFGFINSIQQVFDQTFQAANIFPAIFAAIAAFMAVSSFVNSRVVEKLGTRLVSHTALIGFTFFAALHMISAYFGHENIWSFSLVQGGQMFCFGLIVSNFNSMAMEPMGHIAGTASSVQGFLSTTGGALLGFFVGQQFDGTTFPLGLGFFTFAALAIVCVLVAEKGRMFQRAPVRVRDVKV</sequence>
<comment type="subcellular location">
    <subcellularLocation>
        <location evidence="8">Cell inner membrane</location>
        <topology evidence="8">Multi-pass membrane protein</topology>
    </subcellularLocation>
    <subcellularLocation>
        <location evidence="1">Cell membrane</location>
        <topology evidence="1">Multi-pass membrane protein</topology>
    </subcellularLocation>
</comment>
<reference evidence="10 11" key="1">
    <citation type="submission" date="2020-08" db="EMBL/GenBank/DDBJ databases">
        <title>Genome sequence of Rhizobiales bacterium strain IZ6.</title>
        <authorList>
            <person name="Nakai R."/>
            <person name="Naganuma T."/>
        </authorList>
    </citation>
    <scope>NUCLEOTIDE SEQUENCE [LARGE SCALE GENOMIC DNA]</scope>
    <source>
        <strain evidence="10 11">IZ6</strain>
    </source>
</reference>
<dbReference type="PROSITE" id="PS50850">
    <property type="entry name" value="MFS"/>
    <property type="match status" value="1"/>
</dbReference>
<comment type="similarity">
    <text evidence="2 8">Belongs to the major facilitator superfamily. Bcr/CmlA family.</text>
</comment>
<dbReference type="InterPro" id="IPR011701">
    <property type="entry name" value="MFS"/>
</dbReference>
<name>A0A6S6QW92_9HYPH</name>
<feature type="transmembrane region" description="Helical" evidence="8">
    <location>
        <begin position="258"/>
        <end position="280"/>
    </location>
</feature>
<keyword evidence="5 8" id="KW-0812">Transmembrane</keyword>
<keyword evidence="4" id="KW-1003">Cell membrane</keyword>
<dbReference type="Proteomes" id="UP000515317">
    <property type="component" value="Chromosome"/>
</dbReference>
<dbReference type="Gene3D" id="1.20.1720.10">
    <property type="entry name" value="Multidrug resistance protein D"/>
    <property type="match status" value="1"/>
</dbReference>
<feature type="transmembrane region" description="Helical" evidence="8">
    <location>
        <begin position="217"/>
        <end position="246"/>
    </location>
</feature>
<evidence type="ECO:0000313" key="11">
    <source>
        <dbReference type="Proteomes" id="UP000515317"/>
    </source>
</evidence>
<feature type="transmembrane region" description="Helical" evidence="8">
    <location>
        <begin position="292"/>
        <end position="313"/>
    </location>
</feature>
<feature type="transmembrane region" description="Helical" evidence="8">
    <location>
        <begin position="90"/>
        <end position="107"/>
    </location>
</feature>
<evidence type="ECO:0000256" key="5">
    <source>
        <dbReference type="ARBA" id="ARBA00022692"/>
    </source>
</evidence>
<dbReference type="PANTHER" id="PTHR23502">
    <property type="entry name" value="MAJOR FACILITATOR SUPERFAMILY"/>
    <property type="match status" value="1"/>
</dbReference>
<evidence type="ECO:0000259" key="9">
    <source>
        <dbReference type="PROSITE" id="PS50850"/>
    </source>
</evidence>